<dbReference type="EMBL" id="JACHED010000004">
    <property type="protein sequence ID" value="MBB6497564.1"/>
    <property type="molecule type" value="Genomic_DNA"/>
</dbReference>
<keyword evidence="2" id="KW-0238">DNA-binding</keyword>
<protein>
    <submittedName>
        <fullName evidence="2">DNA-binding HxlR family transcriptional regulator</fullName>
    </submittedName>
</protein>
<dbReference type="AlphaFoldDB" id="A0A7J9SH92"/>
<gene>
    <name evidence="1" type="ORF">HNP93_001034</name>
    <name evidence="2" type="ORF">HNP96_001612</name>
</gene>
<reference evidence="2 4" key="1">
    <citation type="submission" date="2020-08" db="EMBL/GenBank/DDBJ databases">
        <title>Genomic Encyclopedia of Type Strains, Phase IV (KMG-V): Genome sequencing to study the core and pangenomes of soil and plant-associated prokaryotes.</title>
        <authorList>
            <person name="Whitman W."/>
        </authorList>
    </citation>
    <scope>NUCLEOTIDE SEQUENCE [LARGE SCALE GENOMIC DNA]</scope>
    <source>
        <strain evidence="1 3">C12</strain>
        <strain evidence="2 4">D1</strain>
    </source>
</reference>
<dbReference type="EMBL" id="JACDUN010000001">
    <property type="protein sequence ID" value="MBA2858333.1"/>
    <property type="molecule type" value="Genomic_DNA"/>
</dbReference>
<dbReference type="Proteomes" id="UP000590564">
    <property type="component" value="Unassembled WGS sequence"/>
</dbReference>
<accession>A0A7J9SH92</accession>
<dbReference type="SUPFAM" id="SSF46785">
    <property type="entry name" value="Winged helix' DNA-binding domain"/>
    <property type="match status" value="1"/>
</dbReference>
<proteinExistence type="predicted"/>
<dbReference type="Proteomes" id="UP000558015">
    <property type="component" value="Unassembled WGS sequence"/>
</dbReference>
<organism evidence="2 4">
    <name type="scientific">Methanococcus maripaludis</name>
    <name type="common">Methanococcus deltae</name>
    <dbReference type="NCBI Taxonomy" id="39152"/>
    <lineage>
        <taxon>Archaea</taxon>
        <taxon>Methanobacteriati</taxon>
        <taxon>Methanobacteriota</taxon>
        <taxon>Methanomada group</taxon>
        <taxon>Methanococci</taxon>
        <taxon>Methanococcales</taxon>
        <taxon>Methanococcaceae</taxon>
        <taxon>Methanococcus</taxon>
    </lineage>
</organism>
<name>A0A7J9SH92_METMI</name>
<dbReference type="InterPro" id="IPR036390">
    <property type="entry name" value="WH_DNA-bd_sf"/>
</dbReference>
<evidence type="ECO:0000313" key="1">
    <source>
        <dbReference type="EMBL" id="MBA2858333.1"/>
    </source>
</evidence>
<dbReference type="RefSeq" id="WP_181493324.1">
    <property type="nucleotide sequence ID" value="NZ_JACDUN010000001.1"/>
</dbReference>
<comment type="caution">
    <text evidence="2">The sequence shown here is derived from an EMBL/GenBank/DDBJ whole genome shotgun (WGS) entry which is preliminary data.</text>
</comment>
<evidence type="ECO:0000313" key="3">
    <source>
        <dbReference type="Proteomes" id="UP000558015"/>
    </source>
</evidence>
<sequence>MILKLINKKHVKEILYLLNSADELYFAEICKNIPEAHNGSINRTLQELYDFKMVSKREEGTAKLSKTFYSISILGMESLKFYELEEKLEEKYCTNGPII</sequence>
<dbReference type="GO" id="GO:0003677">
    <property type="term" value="F:DNA binding"/>
    <property type="evidence" value="ECO:0007669"/>
    <property type="project" value="UniProtKB-KW"/>
</dbReference>
<evidence type="ECO:0000313" key="4">
    <source>
        <dbReference type="Proteomes" id="UP000590564"/>
    </source>
</evidence>
<evidence type="ECO:0000313" key="2">
    <source>
        <dbReference type="EMBL" id="MBB6497564.1"/>
    </source>
</evidence>
<dbReference type="InterPro" id="IPR036388">
    <property type="entry name" value="WH-like_DNA-bd_sf"/>
</dbReference>
<dbReference type="Gene3D" id="1.10.10.10">
    <property type="entry name" value="Winged helix-like DNA-binding domain superfamily/Winged helix DNA-binding domain"/>
    <property type="match status" value="1"/>
</dbReference>